<evidence type="ECO:0000259" key="13">
    <source>
        <dbReference type="Pfam" id="PF02163"/>
    </source>
</evidence>
<comment type="caution">
    <text evidence="14">The sequence shown here is derived from an EMBL/GenBank/DDBJ whole genome shotgun (WGS) entry which is preliminary data.</text>
</comment>
<evidence type="ECO:0000256" key="12">
    <source>
        <dbReference type="SAM" id="Phobius"/>
    </source>
</evidence>
<dbReference type="Pfam" id="PF02163">
    <property type="entry name" value="Peptidase_M50"/>
    <property type="match status" value="2"/>
</dbReference>
<evidence type="ECO:0000256" key="10">
    <source>
        <dbReference type="ARBA" id="ARBA00023049"/>
    </source>
</evidence>
<keyword evidence="9 12" id="KW-1133">Transmembrane helix</keyword>
<keyword evidence="6" id="KW-0479">Metal-binding</keyword>
<dbReference type="GO" id="GO:0046872">
    <property type="term" value="F:metal ion binding"/>
    <property type="evidence" value="ECO:0007669"/>
    <property type="project" value="UniProtKB-KW"/>
</dbReference>
<feature type="domain" description="Peptidase M50" evidence="13">
    <location>
        <begin position="148"/>
        <end position="181"/>
    </location>
</feature>
<dbReference type="Proteomes" id="UP000077134">
    <property type="component" value="Unassembled WGS sequence"/>
</dbReference>
<dbReference type="OrthoDB" id="9781963at2"/>
<comment type="subcellular location">
    <subcellularLocation>
        <location evidence="2">Membrane</location>
        <topology evidence="2">Multi-pass membrane protein</topology>
    </subcellularLocation>
</comment>
<dbReference type="GO" id="GO:0006508">
    <property type="term" value="P:proteolysis"/>
    <property type="evidence" value="ECO:0007669"/>
    <property type="project" value="UniProtKB-KW"/>
</dbReference>
<proteinExistence type="inferred from homology"/>
<dbReference type="InterPro" id="IPR008915">
    <property type="entry name" value="Peptidase_M50"/>
</dbReference>
<dbReference type="KEGG" id="pcx:LPB68_07950"/>
<keyword evidence="7" id="KW-0378">Hydrolase</keyword>
<protein>
    <submittedName>
        <fullName evidence="14">Zn-dependent protease</fullName>
    </submittedName>
</protein>
<reference evidence="14 15" key="1">
    <citation type="submission" date="2016-02" db="EMBL/GenBank/DDBJ databases">
        <title>Paenibacillus sp. LPB0068, isolated from Crassostrea gigas.</title>
        <authorList>
            <person name="Shin S.-K."/>
            <person name="Yi H."/>
        </authorList>
    </citation>
    <scope>NUCLEOTIDE SEQUENCE [LARGE SCALE GENOMIC DNA]</scope>
    <source>
        <strain evidence="14 15">LPB0068</strain>
    </source>
</reference>
<name>A0A167GJB6_9BACL</name>
<dbReference type="CDD" id="cd06160">
    <property type="entry name" value="S2P-M50_like_2"/>
    <property type="match status" value="1"/>
</dbReference>
<keyword evidence="11 12" id="KW-0472">Membrane</keyword>
<evidence type="ECO:0000256" key="3">
    <source>
        <dbReference type="ARBA" id="ARBA00007931"/>
    </source>
</evidence>
<keyword evidence="8" id="KW-0862">Zinc</keyword>
<evidence type="ECO:0000256" key="2">
    <source>
        <dbReference type="ARBA" id="ARBA00004141"/>
    </source>
</evidence>
<dbReference type="PANTHER" id="PTHR39188:SF3">
    <property type="entry name" value="STAGE IV SPORULATION PROTEIN FB"/>
    <property type="match status" value="1"/>
</dbReference>
<keyword evidence="10" id="KW-0482">Metalloprotease</keyword>
<comment type="cofactor">
    <cofactor evidence="1">
        <name>Zn(2+)</name>
        <dbReference type="ChEBI" id="CHEBI:29105"/>
    </cofactor>
</comment>
<feature type="transmembrane region" description="Helical" evidence="12">
    <location>
        <begin position="149"/>
        <end position="170"/>
    </location>
</feature>
<evidence type="ECO:0000256" key="11">
    <source>
        <dbReference type="ARBA" id="ARBA00023136"/>
    </source>
</evidence>
<dbReference type="STRING" id="1763538.LPB68_07950"/>
<evidence type="ECO:0000256" key="1">
    <source>
        <dbReference type="ARBA" id="ARBA00001947"/>
    </source>
</evidence>
<evidence type="ECO:0000313" key="15">
    <source>
        <dbReference type="Proteomes" id="UP000077134"/>
    </source>
</evidence>
<dbReference type="GO" id="GO:0008237">
    <property type="term" value="F:metallopeptidase activity"/>
    <property type="evidence" value="ECO:0007669"/>
    <property type="project" value="UniProtKB-KW"/>
</dbReference>
<gene>
    <name evidence="14" type="ORF">PNBC_01030</name>
</gene>
<feature type="transmembrane region" description="Helical" evidence="12">
    <location>
        <begin position="20"/>
        <end position="40"/>
    </location>
</feature>
<keyword evidence="4 14" id="KW-0645">Protease</keyword>
<evidence type="ECO:0000256" key="4">
    <source>
        <dbReference type="ARBA" id="ARBA00022670"/>
    </source>
</evidence>
<dbReference type="GO" id="GO:0016020">
    <property type="term" value="C:membrane"/>
    <property type="evidence" value="ECO:0007669"/>
    <property type="project" value="UniProtKB-SubCell"/>
</dbReference>
<organism evidence="14 15">
    <name type="scientific">Paenibacillus crassostreae</name>
    <dbReference type="NCBI Taxonomy" id="1763538"/>
    <lineage>
        <taxon>Bacteria</taxon>
        <taxon>Bacillati</taxon>
        <taxon>Bacillota</taxon>
        <taxon>Bacilli</taxon>
        <taxon>Bacillales</taxon>
        <taxon>Paenibacillaceae</taxon>
        <taxon>Paenibacillus</taxon>
    </lineage>
</organism>
<evidence type="ECO:0000256" key="7">
    <source>
        <dbReference type="ARBA" id="ARBA00022801"/>
    </source>
</evidence>
<feature type="transmembrane region" description="Helical" evidence="12">
    <location>
        <begin position="182"/>
        <end position="210"/>
    </location>
</feature>
<feature type="transmembrane region" description="Helical" evidence="12">
    <location>
        <begin position="92"/>
        <end position="109"/>
    </location>
</feature>
<feature type="transmembrane region" description="Helical" evidence="12">
    <location>
        <begin position="341"/>
        <end position="361"/>
    </location>
</feature>
<evidence type="ECO:0000256" key="8">
    <source>
        <dbReference type="ARBA" id="ARBA00022833"/>
    </source>
</evidence>
<feature type="transmembrane region" description="Helical" evidence="12">
    <location>
        <begin position="121"/>
        <end position="143"/>
    </location>
</feature>
<dbReference type="EMBL" id="LSFN01000002">
    <property type="protein sequence ID" value="OAB77625.1"/>
    <property type="molecule type" value="Genomic_DNA"/>
</dbReference>
<dbReference type="AlphaFoldDB" id="A0A167GJB6"/>
<evidence type="ECO:0000256" key="6">
    <source>
        <dbReference type="ARBA" id="ARBA00022723"/>
    </source>
</evidence>
<sequence length="365" mass="41072">MRMEETMTLGKTEKKKDSRLWYIGSALTFLLIKGKSLLALLKFGKFGGAIFSMVASIGAYALIYPWQFAMGIVLLLFIHEMGHVIAAKQKGLPVSAPLFIPFLGAMIGLKKHPQDAKTEAYIAMGGPILGTIGAIAVFIVAYYTDSPLLYSLAYVGFFLNLINLLPIHPLDGGRIATAVSRWLWLVGLIGGLGVIIYMRSILFFIIWALFAYDLYKKYVKGRRNVIVESFGASFIVPVEHLYTQGIAIPGPEHKRELPFCTYCNLDDQRQYVTVEWVGIDFKGRISMPQQGIIKRVHVTGLEHQQLPEGYHIKLNCKVEYSRYENDKYYEVPLSSRYKFGFSYALLAVVLIGMMFMVHNVGNIDL</sequence>
<keyword evidence="15" id="KW-1185">Reference proteome</keyword>
<feature type="domain" description="Peptidase M50" evidence="13">
    <location>
        <begin position="68"/>
        <end position="143"/>
    </location>
</feature>
<evidence type="ECO:0000313" key="14">
    <source>
        <dbReference type="EMBL" id="OAB77625.1"/>
    </source>
</evidence>
<comment type="similarity">
    <text evidence="3">Belongs to the peptidase M50B family.</text>
</comment>
<dbReference type="PANTHER" id="PTHR39188">
    <property type="entry name" value="MEMBRANE-ASSOCIATED ZINC METALLOPROTEASE M50B"/>
    <property type="match status" value="1"/>
</dbReference>
<accession>A0A167GJB6</accession>
<evidence type="ECO:0000256" key="5">
    <source>
        <dbReference type="ARBA" id="ARBA00022692"/>
    </source>
</evidence>
<keyword evidence="5 12" id="KW-0812">Transmembrane</keyword>
<evidence type="ECO:0000256" key="9">
    <source>
        <dbReference type="ARBA" id="ARBA00022989"/>
    </source>
</evidence>